<name>A0ABQ0SY02_9BACL</name>
<accession>A0ABQ0SY02</accession>
<reference evidence="1 2" key="1">
    <citation type="submission" date="2019-06" db="EMBL/GenBank/DDBJ databases">
        <title>Whole genome shotgun sequence of Brevibacillus agri NBRC 15538.</title>
        <authorList>
            <person name="Hosoyama A."/>
            <person name="Uohara A."/>
            <person name="Ohji S."/>
            <person name="Ichikawa N."/>
        </authorList>
    </citation>
    <scope>NUCLEOTIDE SEQUENCE [LARGE SCALE GENOMIC DNA]</scope>
    <source>
        <strain evidence="1 2">NBRC 15538</strain>
    </source>
</reference>
<comment type="caution">
    <text evidence="1">The sequence shown here is derived from an EMBL/GenBank/DDBJ whole genome shotgun (WGS) entry which is preliminary data.</text>
</comment>
<keyword evidence="2" id="KW-1185">Reference proteome</keyword>
<evidence type="ECO:0000313" key="2">
    <source>
        <dbReference type="Proteomes" id="UP000317180"/>
    </source>
</evidence>
<evidence type="ECO:0008006" key="3">
    <source>
        <dbReference type="Google" id="ProtNLM"/>
    </source>
</evidence>
<sequence length="51" mass="5999">MKDGFLSDRKVEELEDEANGIFVVSPDEISDSERKAYDKMTEQYIQEQKKQ</sequence>
<evidence type="ECO:0000313" key="1">
    <source>
        <dbReference type="EMBL" id="GED28653.1"/>
    </source>
</evidence>
<dbReference type="EMBL" id="BJOD01000087">
    <property type="protein sequence ID" value="GED28653.1"/>
    <property type="molecule type" value="Genomic_DNA"/>
</dbReference>
<gene>
    <name evidence="1" type="ORF">BAG01nite_47550</name>
</gene>
<proteinExistence type="predicted"/>
<protein>
    <recommendedName>
        <fullName evidence="3">YfhD family protein</fullName>
    </recommendedName>
</protein>
<organism evidence="1 2">
    <name type="scientific">Brevibacillus agri</name>
    <dbReference type="NCBI Taxonomy" id="51101"/>
    <lineage>
        <taxon>Bacteria</taxon>
        <taxon>Bacillati</taxon>
        <taxon>Bacillota</taxon>
        <taxon>Bacilli</taxon>
        <taxon>Bacillales</taxon>
        <taxon>Paenibacillaceae</taxon>
        <taxon>Brevibacillus</taxon>
    </lineage>
</organism>
<dbReference type="RefSeq" id="WP_165329015.1">
    <property type="nucleotide sequence ID" value="NZ_BJOD01000087.1"/>
</dbReference>
<dbReference type="Proteomes" id="UP000317180">
    <property type="component" value="Unassembled WGS sequence"/>
</dbReference>
<dbReference type="GeneID" id="82813884"/>